<dbReference type="EMBL" id="CP029185">
    <property type="protein sequence ID" value="AWH87788.1"/>
    <property type="molecule type" value="Genomic_DNA"/>
</dbReference>
<organism evidence="2 3">
    <name type="scientific">Limnobaculum parvum</name>
    <dbReference type="NCBI Taxonomy" id="2172103"/>
    <lineage>
        <taxon>Bacteria</taxon>
        <taxon>Pseudomonadati</taxon>
        <taxon>Pseudomonadota</taxon>
        <taxon>Gammaproteobacteria</taxon>
        <taxon>Enterobacterales</taxon>
        <taxon>Budviciaceae</taxon>
        <taxon>Limnobaculum</taxon>
    </lineage>
</organism>
<keyword evidence="3" id="KW-1185">Reference proteome</keyword>
<protein>
    <submittedName>
        <fullName evidence="2">Uncharacterized protein</fullName>
    </submittedName>
</protein>
<keyword evidence="1" id="KW-0812">Transmembrane</keyword>
<gene>
    <name evidence="2" type="ORF">HYN51_03955</name>
</gene>
<reference evidence="2 3" key="1">
    <citation type="journal article" date="2019" name="Int. J. Syst. Evol. Microbiol.">
        <title>Limnobaculum parvum gen. nov., sp. nov., isolated from a freshwater lake.</title>
        <authorList>
            <person name="Baek C."/>
            <person name="Shin S.K."/>
            <person name="Yi H."/>
        </authorList>
    </citation>
    <scope>NUCLEOTIDE SEQUENCE [LARGE SCALE GENOMIC DNA]</scope>
    <source>
        <strain evidence="2 3">HYN0051</strain>
    </source>
</reference>
<dbReference type="KEGG" id="lpv:HYN51_03955"/>
<evidence type="ECO:0000313" key="3">
    <source>
        <dbReference type="Proteomes" id="UP000244908"/>
    </source>
</evidence>
<proteinExistence type="predicted"/>
<dbReference type="AlphaFoldDB" id="A0A2Y9TVL9"/>
<accession>A0A2Y9TVL9</accession>
<evidence type="ECO:0000256" key="1">
    <source>
        <dbReference type="SAM" id="Phobius"/>
    </source>
</evidence>
<sequence>MIKKMTPYIFIFIFLYMTGAFFLFGLILRGCVGLIYTGSLNISLESIIKTLEMSSIAGILIAIGSFIFNIIDLRESRKKQTKSKDGE</sequence>
<feature type="transmembrane region" description="Helical" evidence="1">
    <location>
        <begin position="56"/>
        <end position="73"/>
    </location>
</feature>
<dbReference type="Proteomes" id="UP000244908">
    <property type="component" value="Chromosome"/>
</dbReference>
<keyword evidence="1" id="KW-1133">Transmembrane helix</keyword>
<evidence type="ECO:0000313" key="2">
    <source>
        <dbReference type="EMBL" id="AWH87788.1"/>
    </source>
</evidence>
<keyword evidence="1" id="KW-0472">Membrane</keyword>
<feature type="transmembrane region" description="Helical" evidence="1">
    <location>
        <begin position="7"/>
        <end position="36"/>
    </location>
</feature>
<name>A0A2Y9TVL9_9GAMM</name>